<dbReference type="Gene3D" id="3.30.70.100">
    <property type="match status" value="3"/>
</dbReference>
<evidence type="ECO:0000256" key="2">
    <source>
        <dbReference type="SAM" id="SignalP"/>
    </source>
</evidence>
<dbReference type="InterPro" id="IPR006121">
    <property type="entry name" value="HMA_dom"/>
</dbReference>
<feature type="chain" id="PRO_5003706869" description="HMA domain-containing protein" evidence="2">
    <location>
        <begin position="22"/>
        <end position="251"/>
    </location>
</feature>
<dbReference type="InterPro" id="IPR001802">
    <property type="entry name" value="MerP/CopZ"/>
</dbReference>
<name>I6YXF4_9BACT</name>
<evidence type="ECO:0000313" key="4">
    <source>
        <dbReference type="EMBL" id="AFN57682.1"/>
    </source>
</evidence>
<dbReference type="PANTHER" id="PTHR46594:SF4">
    <property type="entry name" value="P-TYPE CATION-TRANSPORTING ATPASE"/>
    <property type="match status" value="1"/>
</dbReference>
<dbReference type="PRINTS" id="PR00946">
    <property type="entry name" value="HGSCAVENGER"/>
</dbReference>
<evidence type="ECO:0000259" key="3">
    <source>
        <dbReference type="PROSITE" id="PS50846"/>
    </source>
</evidence>
<sequence length="251" mass="28037">MMKERIFSVLALFAVTMAANAAIDTLIVRINGMKCEECSHKVLTVLRKVDGVGGMQFNYERRTAKIAYDNAKTCPDIIYARLAATNRYKAVPYDPSAVLRRGIGVRIDDMHCQKCVNRVISCLEQIEGVDSLSPHLDKHYVFVRYDANRTSKNTIRTSLIGIGFTPVNYYSDPKVGYAYYTLPKGAATPDAIETVIALDGVEDVNVNPRLNSMAVTFFKDETTAEKLFQEVREAGVEAALPPEHECKEEEK</sequence>
<feature type="signal peptide" evidence="2">
    <location>
        <begin position="1"/>
        <end position="21"/>
    </location>
</feature>
<dbReference type="AlphaFoldDB" id="I6YXF4"/>
<dbReference type="PROSITE" id="PS50846">
    <property type="entry name" value="HMA_2"/>
    <property type="match status" value="2"/>
</dbReference>
<dbReference type="SUPFAM" id="SSF55008">
    <property type="entry name" value="HMA, heavy metal-associated domain"/>
    <property type="match status" value="3"/>
</dbReference>
<dbReference type="NCBIfam" id="TIGR00003">
    <property type="entry name" value="copper ion binding protein"/>
    <property type="match status" value="1"/>
</dbReference>
<proteinExistence type="predicted"/>
<dbReference type="Pfam" id="PF00403">
    <property type="entry name" value="HMA"/>
    <property type="match status" value="2"/>
</dbReference>
<dbReference type="CDD" id="cd00371">
    <property type="entry name" value="HMA"/>
    <property type="match status" value="2"/>
</dbReference>
<feature type="domain" description="HMA" evidence="3">
    <location>
        <begin position="101"/>
        <end position="167"/>
    </location>
</feature>
<accession>I6YXF4</accession>
<evidence type="ECO:0000256" key="1">
    <source>
        <dbReference type="ARBA" id="ARBA00022723"/>
    </source>
</evidence>
<dbReference type="InterPro" id="IPR006122">
    <property type="entry name" value="HMA_Cu_ion-bd"/>
</dbReference>
<keyword evidence="1" id="KW-0479">Metal-binding</keyword>
<keyword evidence="2" id="KW-0732">Signal</keyword>
<dbReference type="PANTHER" id="PTHR46594">
    <property type="entry name" value="P-TYPE CATION-TRANSPORTING ATPASE"/>
    <property type="match status" value="1"/>
</dbReference>
<dbReference type="EMBL" id="JQ303338">
    <property type="protein sequence ID" value="AFN57682.1"/>
    <property type="molecule type" value="Genomic_DNA"/>
</dbReference>
<organism evidence="4">
    <name type="scientific">uncultured bacterium r_02</name>
    <dbReference type="NCBI Taxonomy" id="1132277"/>
    <lineage>
        <taxon>Bacteria</taxon>
        <taxon>environmental samples</taxon>
    </lineage>
</organism>
<dbReference type="GO" id="GO:0005507">
    <property type="term" value="F:copper ion binding"/>
    <property type="evidence" value="ECO:0007669"/>
    <property type="project" value="InterPro"/>
</dbReference>
<feature type="domain" description="HMA" evidence="3">
    <location>
        <begin position="24"/>
        <end position="90"/>
    </location>
</feature>
<dbReference type="InterPro" id="IPR036163">
    <property type="entry name" value="HMA_dom_sf"/>
</dbReference>
<protein>
    <recommendedName>
        <fullName evidence="3">HMA domain-containing protein</fullName>
    </recommendedName>
</protein>
<reference evidence="4" key="1">
    <citation type="journal article" date="2012" name="PLoS ONE">
        <title>Functional metagenomics unveils a multifunctional glycosyl hydrolase from the family 43 catalysing the breakdown of plant polymers in the calf rumen.</title>
        <authorList>
            <person name="Ferrer M."/>
            <person name="Ghazi A."/>
            <person name="Beloqui A."/>
            <person name="Vieites J.M."/>
            <person name="Lopez-Cortes N."/>
            <person name="Marin-Navarro J."/>
            <person name="Nechitaylo T.Y."/>
            <person name="Guazzaroni M.E."/>
            <person name="Polaina J."/>
            <person name="Waliczek A."/>
            <person name="Chernikova T.N."/>
            <person name="Reva O.N."/>
            <person name="Golyshina O.V."/>
            <person name="Golyshin P.N."/>
        </authorList>
    </citation>
    <scope>NUCLEOTIDE SEQUENCE</scope>
</reference>